<dbReference type="RefSeq" id="WP_132279311.1">
    <property type="nucleotide sequence ID" value="NZ_SMGQ01000011.1"/>
</dbReference>
<comment type="caution">
    <text evidence="1">The sequence shown here is derived from an EMBL/GenBank/DDBJ whole genome shotgun (WGS) entry which is preliminary data.</text>
</comment>
<evidence type="ECO:0000313" key="2">
    <source>
        <dbReference type="Proteomes" id="UP000294545"/>
    </source>
</evidence>
<proteinExistence type="predicted"/>
<gene>
    <name evidence="1" type="ORF">EDC19_0250</name>
</gene>
<sequence>MWHETLYMSEHITEKEKTKIVNKINKEKNVKGILCLCLTNKKNFQLEILKVKDVIKEQDKANIKIIGIAKDKEDAFNLTQKIIEMIYNETKDVVIKKYFLYGEYDEKIS</sequence>
<keyword evidence="2" id="KW-1185">Reference proteome</keyword>
<dbReference type="OrthoDB" id="2085859at2"/>
<name>A0A4R1MX64_9FIRM</name>
<organism evidence="1 2">
    <name type="scientific">Natranaerovirga hydrolytica</name>
    <dbReference type="NCBI Taxonomy" id="680378"/>
    <lineage>
        <taxon>Bacteria</taxon>
        <taxon>Bacillati</taxon>
        <taxon>Bacillota</taxon>
        <taxon>Clostridia</taxon>
        <taxon>Lachnospirales</taxon>
        <taxon>Natranaerovirgaceae</taxon>
        <taxon>Natranaerovirga</taxon>
    </lineage>
</organism>
<protein>
    <submittedName>
        <fullName evidence="1">Uncharacterized protein</fullName>
    </submittedName>
</protein>
<reference evidence="1 2" key="1">
    <citation type="submission" date="2019-03" db="EMBL/GenBank/DDBJ databases">
        <title>Genomic Encyclopedia of Type Strains, Phase IV (KMG-IV): sequencing the most valuable type-strain genomes for metagenomic binning, comparative biology and taxonomic classification.</title>
        <authorList>
            <person name="Goeker M."/>
        </authorList>
    </citation>
    <scope>NUCLEOTIDE SEQUENCE [LARGE SCALE GENOMIC DNA]</scope>
    <source>
        <strain evidence="1 2">DSM 24176</strain>
    </source>
</reference>
<accession>A0A4R1MX64</accession>
<dbReference type="AlphaFoldDB" id="A0A4R1MX64"/>
<dbReference type="Proteomes" id="UP000294545">
    <property type="component" value="Unassembled WGS sequence"/>
</dbReference>
<dbReference type="EMBL" id="SMGQ01000011">
    <property type="protein sequence ID" value="TCK97848.1"/>
    <property type="molecule type" value="Genomic_DNA"/>
</dbReference>
<evidence type="ECO:0000313" key="1">
    <source>
        <dbReference type="EMBL" id="TCK97848.1"/>
    </source>
</evidence>